<organism evidence="2 3">
    <name type="scientific">Pseudonocardia acidicola</name>
    <dbReference type="NCBI Taxonomy" id="2724939"/>
    <lineage>
        <taxon>Bacteria</taxon>
        <taxon>Bacillati</taxon>
        <taxon>Actinomycetota</taxon>
        <taxon>Actinomycetes</taxon>
        <taxon>Pseudonocardiales</taxon>
        <taxon>Pseudonocardiaceae</taxon>
        <taxon>Pseudonocardia</taxon>
    </lineage>
</organism>
<protein>
    <submittedName>
        <fullName evidence="2">Type 1 glutamine amidotransferase</fullName>
    </submittedName>
</protein>
<dbReference type="PROSITE" id="PS51273">
    <property type="entry name" value="GATASE_TYPE_1"/>
    <property type="match status" value="1"/>
</dbReference>
<feature type="domain" description="Glutamine amidotransferase" evidence="1">
    <location>
        <begin position="14"/>
        <end position="176"/>
    </location>
</feature>
<dbReference type="PANTHER" id="PTHR42695">
    <property type="entry name" value="GLUTAMINE AMIDOTRANSFERASE YLR126C-RELATED"/>
    <property type="match status" value="1"/>
</dbReference>
<dbReference type="Proteomes" id="UP000820669">
    <property type="component" value="Unassembled WGS sequence"/>
</dbReference>
<proteinExistence type="predicted"/>
<dbReference type="Gene3D" id="3.40.50.880">
    <property type="match status" value="1"/>
</dbReference>
<dbReference type="CDD" id="cd01741">
    <property type="entry name" value="GATase1_1"/>
    <property type="match status" value="1"/>
</dbReference>
<dbReference type="Pfam" id="PF00117">
    <property type="entry name" value="GATase"/>
    <property type="match status" value="1"/>
</dbReference>
<dbReference type="InterPro" id="IPR029062">
    <property type="entry name" value="Class_I_gatase-like"/>
</dbReference>
<evidence type="ECO:0000313" key="2">
    <source>
        <dbReference type="EMBL" id="NMI01365.1"/>
    </source>
</evidence>
<dbReference type="RefSeq" id="WP_169384825.1">
    <property type="nucleotide sequence ID" value="NZ_JAAXLA010000082.1"/>
</dbReference>
<comment type="caution">
    <text evidence="2">The sequence shown here is derived from an EMBL/GenBank/DDBJ whole genome shotgun (WGS) entry which is preliminary data.</text>
</comment>
<evidence type="ECO:0000259" key="1">
    <source>
        <dbReference type="Pfam" id="PF00117"/>
    </source>
</evidence>
<sequence length="230" mass="24733">MIPLIVHSAGTDTAWLEEILRERGAGPRVVRIDVGEPVPALDEVDGLVVLGGAMGAYETARYPFLRDTMRALEQAVERAVPTLAICLGAQLLAEAAGGRAYPGHGPEWGYIPVRLTAAGRADPVLHAFGGEHLSFHSDTFDPPPGSRLLAESPAYPQAFRVGSALALQFHPEMSATGVRRLIAATAQAGNRHRPELRRILTDALARDALARDVLRRLLESWAPRLPAPPV</sequence>
<dbReference type="InterPro" id="IPR044992">
    <property type="entry name" value="ChyE-like"/>
</dbReference>
<accession>A0ABX1SIE8</accession>
<reference evidence="2 3" key="1">
    <citation type="submission" date="2020-04" db="EMBL/GenBank/DDBJ databases">
        <authorList>
            <person name="Klaysubun C."/>
            <person name="Duangmal K."/>
            <person name="Lipun K."/>
        </authorList>
    </citation>
    <scope>NUCLEOTIDE SEQUENCE [LARGE SCALE GENOMIC DNA]</scope>
    <source>
        <strain evidence="2 3">K10HN5</strain>
    </source>
</reference>
<gene>
    <name evidence="2" type="ORF">HF526_29320</name>
</gene>
<evidence type="ECO:0000313" key="3">
    <source>
        <dbReference type="Proteomes" id="UP000820669"/>
    </source>
</evidence>
<dbReference type="PANTHER" id="PTHR42695:SF5">
    <property type="entry name" value="GLUTAMINE AMIDOTRANSFERASE YLR126C-RELATED"/>
    <property type="match status" value="1"/>
</dbReference>
<keyword evidence="2" id="KW-0315">Glutamine amidotransferase</keyword>
<dbReference type="InterPro" id="IPR017926">
    <property type="entry name" value="GATASE"/>
</dbReference>
<keyword evidence="3" id="KW-1185">Reference proteome</keyword>
<dbReference type="SUPFAM" id="SSF52317">
    <property type="entry name" value="Class I glutamine amidotransferase-like"/>
    <property type="match status" value="1"/>
</dbReference>
<dbReference type="EMBL" id="JAAXLA010000082">
    <property type="protein sequence ID" value="NMI01365.1"/>
    <property type="molecule type" value="Genomic_DNA"/>
</dbReference>
<name>A0ABX1SIE8_9PSEU</name>